<dbReference type="EMBL" id="JAZAVK010000238">
    <property type="protein sequence ID" value="KAK7415532.1"/>
    <property type="molecule type" value="Genomic_DNA"/>
</dbReference>
<protein>
    <submittedName>
        <fullName evidence="1">Uncharacterized protein</fullName>
    </submittedName>
</protein>
<reference evidence="1 2" key="1">
    <citation type="journal article" date="2025" name="Microbiol. Resour. Announc.">
        <title>Draft genome sequences for Neonectria magnoliae and Neonectria punicea, canker pathogens of Liriodendron tulipifera and Acer saccharum in West Virginia.</title>
        <authorList>
            <person name="Petronek H.M."/>
            <person name="Kasson M.T."/>
            <person name="Metheny A.M."/>
            <person name="Stauder C.M."/>
            <person name="Lovett B."/>
            <person name="Lynch S.C."/>
            <person name="Garnas J.R."/>
            <person name="Kasson L.R."/>
            <person name="Stajich J.E."/>
        </authorList>
    </citation>
    <scope>NUCLEOTIDE SEQUENCE [LARGE SCALE GENOMIC DNA]</scope>
    <source>
        <strain evidence="1 2">NRRL 64651</strain>
    </source>
</reference>
<sequence>MSTIIELPSRRDTLPPYYDVTEDHELDELDDVKLSSPADALPRYSAVFNYEAESSTSSTPGFLATKTLQIQTKGQRLIAPPSAPRPDPIYIHGVTPAGAVDQAEYVSIRPARSSGSCFLARASDPDRKPICATTYRFGPGRPPTLRLAGVEDIELASRRVLSRGTRMRTPLGTFEWYYAVSRQERRAVGLHVDSLLVLERTTVVALAGGKWEVRRRRVGQFVRGDGLRTEGTSRSSAGNGGRLMLDLREWADRKDELAQMEVLAVASCVAMLKKEVDRRRSHQSLVLMAAVGGGAC</sequence>
<gene>
    <name evidence="1" type="ORF">QQZ08_012310</name>
</gene>
<comment type="caution">
    <text evidence="1">The sequence shown here is derived from an EMBL/GenBank/DDBJ whole genome shotgun (WGS) entry which is preliminary data.</text>
</comment>
<name>A0ABR1H3S4_9HYPO</name>
<proteinExistence type="predicted"/>
<evidence type="ECO:0000313" key="1">
    <source>
        <dbReference type="EMBL" id="KAK7415532.1"/>
    </source>
</evidence>
<dbReference type="Proteomes" id="UP001498421">
    <property type="component" value="Unassembled WGS sequence"/>
</dbReference>
<accession>A0ABR1H3S4</accession>
<organism evidence="1 2">
    <name type="scientific">Neonectria magnoliae</name>
    <dbReference type="NCBI Taxonomy" id="2732573"/>
    <lineage>
        <taxon>Eukaryota</taxon>
        <taxon>Fungi</taxon>
        <taxon>Dikarya</taxon>
        <taxon>Ascomycota</taxon>
        <taxon>Pezizomycotina</taxon>
        <taxon>Sordariomycetes</taxon>
        <taxon>Hypocreomycetidae</taxon>
        <taxon>Hypocreales</taxon>
        <taxon>Nectriaceae</taxon>
        <taxon>Neonectria</taxon>
    </lineage>
</organism>
<evidence type="ECO:0000313" key="2">
    <source>
        <dbReference type="Proteomes" id="UP001498421"/>
    </source>
</evidence>
<keyword evidence="2" id="KW-1185">Reference proteome</keyword>